<evidence type="ECO:0000256" key="1">
    <source>
        <dbReference type="ARBA" id="ARBA00010641"/>
    </source>
</evidence>
<sequence length="177" mass="20027">MNRTVHDLSREDGIRAAYTEHGAELYRYALRQLDDEGAARDVVQETFLRAWRAADRYDPSLASLRVWLFAITRNVVIDEARRRSLRPVSPQPLDVLTAIGPSTTADDDRTVTGWLIEEALQRIRPEARSALVETYLRGRPYAEVAAEQGVPVGTLRSRVFYGLKALRLAMDEMGVEL</sequence>
<dbReference type="Pfam" id="PF04542">
    <property type="entry name" value="Sigma70_r2"/>
    <property type="match status" value="1"/>
</dbReference>
<comment type="caution">
    <text evidence="8">The sequence shown here is derived from an EMBL/GenBank/DDBJ whole genome shotgun (WGS) entry which is preliminary data.</text>
</comment>
<proteinExistence type="inferred from homology"/>
<dbReference type="GO" id="GO:0003677">
    <property type="term" value="F:DNA binding"/>
    <property type="evidence" value="ECO:0007669"/>
    <property type="project" value="UniProtKB-KW"/>
</dbReference>
<dbReference type="GO" id="GO:0006352">
    <property type="term" value="P:DNA-templated transcription initiation"/>
    <property type="evidence" value="ECO:0007669"/>
    <property type="project" value="InterPro"/>
</dbReference>
<dbReference type="GO" id="GO:0016987">
    <property type="term" value="F:sigma factor activity"/>
    <property type="evidence" value="ECO:0007669"/>
    <property type="project" value="UniProtKB-KW"/>
</dbReference>
<dbReference type="InterPro" id="IPR007627">
    <property type="entry name" value="RNA_pol_sigma70_r2"/>
</dbReference>
<dbReference type="InterPro" id="IPR039425">
    <property type="entry name" value="RNA_pol_sigma-70-like"/>
</dbReference>
<dbReference type="SUPFAM" id="SSF88659">
    <property type="entry name" value="Sigma3 and sigma4 domains of RNA polymerase sigma factors"/>
    <property type="match status" value="1"/>
</dbReference>
<accession>A0A7W9MTD3</accession>
<protein>
    <submittedName>
        <fullName evidence="8">RNA polymerase sigma-70 factor (ECF subfamily)</fullName>
    </submittedName>
</protein>
<dbReference type="Gene3D" id="1.10.10.10">
    <property type="entry name" value="Winged helix-like DNA-binding domain superfamily/Winged helix DNA-binding domain"/>
    <property type="match status" value="1"/>
</dbReference>
<evidence type="ECO:0000259" key="6">
    <source>
        <dbReference type="Pfam" id="PF04542"/>
    </source>
</evidence>
<name>A0A7W9MTD3_9ACTN</name>
<gene>
    <name evidence="8" type="ORF">HDA39_002278</name>
</gene>
<dbReference type="Proteomes" id="UP000549971">
    <property type="component" value="Unassembled WGS sequence"/>
</dbReference>
<evidence type="ECO:0000256" key="2">
    <source>
        <dbReference type="ARBA" id="ARBA00023015"/>
    </source>
</evidence>
<reference evidence="8 9" key="1">
    <citation type="submission" date="2020-08" db="EMBL/GenBank/DDBJ databases">
        <title>Sequencing the genomes of 1000 actinobacteria strains.</title>
        <authorList>
            <person name="Klenk H.-P."/>
        </authorList>
    </citation>
    <scope>NUCLEOTIDE SEQUENCE [LARGE SCALE GENOMIC DNA]</scope>
    <source>
        <strain evidence="8 9">DSM 28967</strain>
    </source>
</reference>
<evidence type="ECO:0000259" key="7">
    <source>
        <dbReference type="Pfam" id="PF08281"/>
    </source>
</evidence>
<dbReference type="EMBL" id="JACHMY010000001">
    <property type="protein sequence ID" value="MBB5835544.1"/>
    <property type="molecule type" value="Genomic_DNA"/>
</dbReference>
<keyword evidence="2" id="KW-0805">Transcription regulation</keyword>
<keyword evidence="4" id="KW-0238">DNA-binding</keyword>
<feature type="domain" description="RNA polymerase sigma-70 region 2" evidence="6">
    <location>
        <begin position="18"/>
        <end position="84"/>
    </location>
</feature>
<evidence type="ECO:0000256" key="4">
    <source>
        <dbReference type="ARBA" id="ARBA00023125"/>
    </source>
</evidence>
<dbReference type="RefSeq" id="WP_184795180.1">
    <property type="nucleotide sequence ID" value="NZ_JACHMY010000001.1"/>
</dbReference>
<comment type="similarity">
    <text evidence="1">Belongs to the sigma-70 factor family. ECF subfamily.</text>
</comment>
<dbReference type="InterPro" id="IPR013324">
    <property type="entry name" value="RNA_pol_sigma_r3/r4-like"/>
</dbReference>
<dbReference type="Gene3D" id="1.10.1740.10">
    <property type="match status" value="1"/>
</dbReference>
<organism evidence="8 9">
    <name type="scientific">Kribbella italica</name>
    <dbReference type="NCBI Taxonomy" id="1540520"/>
    <lineage>
        <taxon>Bacteria</taxon>
        <taxon>Bacillati</taxon>
        <taxon>Actinomycetota</taxon>
        <taxon>Actinomycetes</taxon>
        <taxon>Propionibacteriales</taxon>
        <taxon>Kribbellaceae</taxon>
        <taxon>Kribbella</taxon>
    </lineage>
</organism>
<dbReference type="PANTHER" id="PTHR43133:SF52">
    <property type="entry name" value="ECF RNA POLYMERASE SIGMA FACTOR SIGL"/>
    <property type="match status" value="1"/>
</dbReference>
<dbReference type="InterPro" id="IPR013249">
    <property type="entry name" value="RNA_pol_sigma70_r4_t2"/>
</dbReference>
<dbReference type="Pfam" id="PF08281">
    <property type="entry name" value="Sigma70_r4_2"/>
    <property type="match status" value="1"/>
</dbReference>
<evidence type="ECO:0000256" key="5">
    <source>
        <dbReference type="ARBA" id="ARBA00023163"/>
    </source>
</evidence>
<feature type="domain" description="RNA polymerase sigma factor 70 region 4 type 2" evidence="7">
    <location>
        <begin position="116"/>
        <end position="166"/>
    </location>
</feature>
<evidence type="ECO:0000313" key="9">
    <source>
        <dbReference type="Proteomes" id="UP000549971"/>
    </source>
</evidence>
<dbReference type="PANTHER" id="PTHR43133">
    <property type="entry name" value="RNA POLYMERASE ECF-TYPE SIGMA FACTO"/>
    <property type="match status" value="1"/>
</dbReference>
<evidence type="ECO:0000256" key="3">
    <source>
        <dbReference type="ARBA" id="ARBA00023082"/>
    </source>
</evidence>
<evidence type="ECO:0000313" key="8">
    <source>
        <dbReference type="EMBL" id="MBB5835544.1"/>
    </source>
</evidence>
<keyword evidence="5" id="KW-0804">Transcription</keyword>
<keyword evidence="3" id="KW-0731">Sigma factor</keyword>
<dbReference type="InterPro" id="IPR014284">
    <property type="entry name" value="RNA_pol_sigma-70_dom"/>
</dbReference>
<dbReference type="InterPro" id="IPR036388">
    <property type="entry name" value="WH-like_DNA-bd_sf"/>
</dbReference>
<dbReference type="AlphaFoldDB" id="A0A7W9MTD3"/>
<dbReference type="SUPFAM" id="SSF88946">
    <property type="entry name" value="Sigma2 domain of RNA polymerase sigma factors"/>
    <property type="match status" value="1"/>
</dbReference>
<keyword evidence="9" id="KW-1185">Reference proteome</keyword>
<dbReference type="InterPro" id="IPR013325">
    <property type="entry name" value="RNA_pol_sigma_r2"/>
</dbReference>
<dbReference type="NCBIfam" id="TIGR02937">
    <property type="entry name" value="sigma70-ECF"/>
    <property type="match status" value="1"/>
</dbReference>